<dbReference type="PANTHER" id="PTHR33332">
    <property type="entry name" value="REVERSE TRANSCRIPTASE DOMAIN-CONTAINING PROTEIN"/>
    <property type="match status" value="1"/>
</dbReference>
<dbReference type="Pfam" id="PF00078">
    <property type="entry name" value="RVT_1"/>
    <property type="match status" value="1"/>
</dbReference>
<dbReference type="InterPro" id="IPR003497">
    <property type="entry name" value="BRO_N_domain"/>
</dbReference>
<dbReference type="AlphaFoldDB" id="A0A6S7FT14"/>
<dbReference type="SMART" id="SM01040">
    <property type="entry name" value="Bro-N"/>
    <property type="match status" value="1"/>
</dbReference>
<organism evidence="2 3">
    <name type="scientific">Paramuricea clavata</name>
    <name type="common">Red gorgonian</name>
    <name type="synonym">Violescent sea-whip</name>
    <dbReference type="NCBI Taxonomy" id="317549"/>
    <lineage>
        <taxon>Eukaryota</taxon>
        <taxon>Metazoa</taxon>
        <taxon>Cnidaria</taxon>
        <taxon>Anthozoa</taxon>
        <taxon>Octocorallia</taxon>
        <taxon>Malacalcyonacea</taxon>
        <taxon>Plexauridae</taxon>
        <taxon>Paramuricea</taxon>
    </lineage>
</organism>
<evidence type="ECO:0000256" key="1">
    <source>
        <dbReference type="SAM" id="Coils"/>
    </source>
</evidence>
<dbReference type="OrthoDB" id="6016580at2759"/>
<reference evidence="2" key="1">
    <citation type="submission" date="2020-04" db="EMBL/GenBank/DDBJ databases">
        <authorList>
            <person name="Alioto T."/>
            <person name="Alioto T."/>
            <person name="Gomez Garrido J."/>
        </authorList>
    </citation>
    <scope>NUCLEOTIDE SEQUENCE</scope>
    <source>
        <strain evidence="2">A484AB</strain>
    </source>
</reference>
<dbReference type="Pfam" id="PF02498">
    <property type="entry name" value="Bro-N"/>
    <property type="match status" value="1"/>
</dbReference>
<dbReference type="EMBL" id="CACRXK020000535">
    <property type="protein sequence ID" value="CAB3982728.1"/>
    <property type="molecule type" value="Genomic_DNA"/>
</dbReference>
<protein>
    <submittedName>
        <fullName evidence="2">Uncharacterized protein</fullName>
    </submittedName>
</protein>
<keyword evidence="1" id="KW-0175">Coiled coil</keyword>
<dbReference type="Proteomes" id="UP001152795">
    <property type="component" value="Unassembled WGS sequence"/>
</dbReference>
<dbReference type="InterPro" id="IPR043502">
    <property type="entry name" value="DNA/RNA_pol_sf"/>
</dbReference>
<dbReference type="PROSITE" id="PS50878">
    <property type="entry name" value="RT_POL"/>
    <property type="match status" value="1"/>
</dbReference>
<gene>
    <name evidence="2" type="ORF">PACLA_8A061282</name>
</gene>
<evidence type="ECO:0000313" key="2">
    <source>
        <dbReference type="EMBL" id="CAB3982728.1"/>
    </source>
</evidence>
<comment type="caution">
    <text evidence="2">The sequence shown here is derived from an EMBL/GenBank/DDBJ whole genome shotgun (WGS) entry which is preliminary data.</text>
</comment>
<dbReference type="PROSITE" id="PS51750">
    <property type="entry name" value="BRO_N"/>
    <property type="match status" value="1"/>
</dbReference>
<proteinExistence type="predicted"/>
<name>A0A6S7FT14_PARCT</name>
<dbReference type="InterPro" id="IPR000477">
    <property type="entry name" value="RT_dom"/>
</dbReference>
<dbReference type="CDD" id="cd01650">
    <property type="entry name" value="RT_nLTR_like"/>
    <property type="match status" value="1"/>
</dbReference>
<evidence type="ECO:0000313" key="3">
    <source>
        <dbReference type="Proteomes" id="UP001152795"/>
    </source>
</evidence>
<dbReference type="SUPFAM" id="SSF56672">
    <property type="entry name" value="DNA/RNA polymerases"/>
    <property type="match status" value="1"/>
</dbReference>
<feature type="coiled-coil region" evidence="1">
    <location>
        <begin position="501"/>
        <end position="570"/>
    </location>
</feature>
<keyword evidence="3" id="KW-1185">Reference proteome</keyword>
<accession>A0A6S7FT14</accession>
<sequence length="573" mass="65461">MAKSTGLDKISTKLIKQAGDTITESLLEVFNLSLRTGIFPDDWKFAKVTPIYKSGNKTLCENYRPISVISNIAKIFEKLVCRQLNTFLDNNNIIVKNQSGFRRNHSTETSLLQSTEMWLKSMDQGQINGVIFLDLKKAFDTIDHQILLSKLQAYGIRDRTLKWLQSYLDQRKQICMLNNCKSDIETIRCGVPQGSNLGPLLFLIYINDLPNCLETTHSNLFADDTILSFQGHLSIDIEYKLNKDLVNAQKWLSANKLTLNNEKNKYMIIGSQQRLKNLDHVPKISISGHQIERVYKKEALGIVIDDRLSWNRQNEEQCNKISKNINLLRKAKDYVGLDTLKIIGKIYFAARELALTLGYVNTRSVVGNHTRERQRITLGELRGSGIRTPFADTPEGMQPNKVFVTEAGFYSLVLGSRLPTAREFQDWVCEDVLPSIRETGTCTLPGVVNDIKGIEDEELRRLADIERMEARHELVRKGKLVKDSKAVSRGKKGGLAAQEKIRQTEKELEGKEFKVYEQEKEITKLRIKVSCLKVEIDVLEEENERLAEEMNELVDTNIELTEEVEKMKSEKTT</sequence>